<dbReference type="RefSeq" id="WP_175454608.1">
    <property type="nucleotide sequence ID" value="NZ_FNPB01000005.1"/>
</dbReference>
<keyword evidence="1" id="KW-1133">Transmembrane helix</keyword>
<keyword evidence="3" id="KW-1185">Reference proteome</keyword>
<reference evidence="3" key="1">
    <citation type="submission" date="2016-10" db="EMBL/GenBank/DDBJ databases">
        <authorList>
            <person name="Varghese N."/>
            <person name="Submissions S."/>
        </authorList>
    </citation>
    <scope>NUCLEOTIDE SEQUENCE [LARGE SCALE GENOMIC DNA]</scope>
    <source>
        <strain evidence="3">CGMCC 1.10118</strain>
    </source>
</reference>
<gene>
    <name evidence="2" type="ORF">SAMN04487946_10530</name>
</gene>
<dbReference type="AlphaFoldDB" id="A0A1H3G834"/>
<feature type="transmembrane region" description="Helical" evidence="1">
    <location>
        <begin position="7"/>
        <end position="27"/>
    </location>
</feature>
<evidence type="ECO:0000256" key="1">
    <source>
        <dbReference type="SAM" id="Phobius"/>
    </source>
</evidence>
<dbReference type="EMBL" id="FNPB01000005">
    <property type="protein sequence ID" value="SDX99421.1"/>
    <property type="molecule type" value="Genomic_DNA"/>
</dbReference>
<feature type="transmembrane region" description="Helical" evidence="1">
    <location>
        <begin position="33"/>
        <end position="50"/>
    </location>
</feature>
<organism evidence="2 3">
    <name type="scientific">Halobellus clavatus</name>
    <dbReference type="NCBI Taxonomy" id="660517"/>
    <lineage>
        <taxon>Archaea</taxon>
        <taxon>Methanobacteriati</taxon>
        <taxon>Methanobacteriota</taxon>
        <taxon>Stenosarchaea group</taxon>
        <taxon>Halobacteria</taxon>
        <taxon>Halobacteriales</taxon>
        <taxon>Haloferacaceae</taxon>
        <taxon>Halobellus</taxon>
    </lineage>
</organism>
<accession>A0A1H3G834</accession>
<name>A0A1H3G834_9EURY</name>
<keyword evidence="1" id="KW-0472">Membrane</keyword>
<dbReference type="Proteomes" id="UP000199170">
    <property type="component" value="Unassembled WGS sequence"/>
</dbReference>
<sequence length="56" mass="5837">MSVIPIAGSLIVIALTNVIAGMIPVTFTGNAQLAVWLLSLLFGVVAYVSLTQALHK</sequence>
<proteinExistence type="predicted"/>
<dbReference type="OrthoDB" id="350703at2157"/>
<keyword evidence="1" id="KW-0812">Transmembrane</keyword>
<evidence type="ECO:0000313" key="2">
    <source>
        <dbReference type="EMBL" id="SDX99421.1"/>
    </source>
</evidence>
<protein>
    <submittedName>
        <fullName evidence="2">Uncharacterized protein</fullName>
    </submittedName>
</protein>
<evidence type="ECO:0000313" key="3">
    <source>
        <dbReference type="Proteomes" id="UP000199170"/>
    </source>
</evidence>